<reference evidence="1 2" key="1">
    <citation type="submission" date="2019-09" db="EMBL/GenBank/DDBJ databases">
        <authorList>
            <person name="Cao W.R."/>
        </authorList>
    </citation>
    <scope>NUCLEOTIDE SEQUENCE [LARGE SCALE GENOMIC DNA]</scope>
    <source>
        <strain evidence="2">a4</strain>
    </source>
</reference>
<dbReference type="RefSeq" id="WP_150898332.1">
    <property type="nucleotide sequence ID" value="NZ_WAAU01000003.1"/>
</dbReference>
<organism evidence="1 2">
    <name type="scientific">Tenacibaculum aiptasiae</name>
    <dbReference type="NCBI Taxonomy" id="426481"/>
    <lineage>
        <taxon>Bacteria</taxon>
        <taxon>Pseudomonadati</taxon>
        <taxon>Bacteroidota</taxon>
        <taxon>Flavobacteriia</taxon>
        <taxon>Flavobacteriales</taxon>
        <taxon>Flavobacteriaceae</taxon>
        <taxon>Tenacibaculum</taxon>
    </lineage>
</organism>
<comment type="caution">
    <text evidence="1">The sequence shown here is derived from an EMBL/GenBank/DDBJ whole genome shotgun (WGS) entry which is preliminary data.</text>
</comment>
<dbReference type="EMBL" id="WAAU01000003">
    <property type="protein sequence ID" value="KAB1160703.1"/>
    <property type="molecule type" value="Genomic_DNA"/>
</dbReference>
<gene>
    <name evidence="1" type="ORF">F7018_02165</name>
</gene>
<keyword evidence="2" id="KW-1185">Reference proteome</keyword>
<dbReference type="PROSITE" id="PS51257">
    <property type="entry name" value="PROKAR_LIPOPROTEIN"/>
    <property type="match status" value="1"/>
</dbReference>
<name>A0A7J5AST8_9FLAO</name>
<proteinExistence type="predicted"/>
<sequence length="147" mass="15395">MKNVIKLAAIILAVVFVGCSDSDSDNLGGIANTPLKGKVHGTSFVAQGGKAFVSGNNLSINITNVTADCNSSILDYTLYVSTDVENKVGSTTKANVVFNKKGETPLNKLNSTVTVEKLTSTEVTVKIKADSTGDNTVEGTYTVPFCK</sequence>
<evidence type="ECO:0000313" key="2">
    <source>
        <dbReference type="Proteomes" id="UP000467305"/>
    </source>
</evidence>
<dbReference type="Proteomes" id="UP000467305">
    <property type="component" value="Unassembled WGS sequence"/>
</dbReference>
<dbReference type="AlphaFoldDB" id="A0A7J5AST8"/>
<protein>
    <submittedName>
        <fullName evidence="1">Uncharacterized protein</fullName>
    </submittedName>
</protein>
<evidence type="ECO:0000313" key="1">
    <source>
        <dbReference type="EMBL" id="KAB1160703.1"/>
    </source>
</evidence>
<accession>A0A7J5AST8</accession>
<dbReference type="OrthoDB" id="1439552at2"/>